<evidence type="ECO:0000313" key="3">
    <source>
        <dbReference type="Proteomes" id="UP000694240"/>
    </source>
</evidence>
<feature type="transmembrane region" description="Helical" evidence="1">
    <location>
        <begin position="63"/>
        <end position="83"/>
    </location>
</feature>
<evidence type="ECO:0000256" key="1">
    <source>
        <dbReference type="SAM" id="Phobius"/>
    </source>
</evidence>
<dbReference type="EMBL" id="JAEFBK010000008">
    <property type="protein sequence ID" value="KAG7579604.1"/>
    <property type="molecule type" value="Genomic_DNA"/>
</dbReference>
<organism evidence="2 3">
    <name type="scientific">Arabidopsis thaliana x Arabidopsis arenosa</name>
    <dbReference type="NCBI Taxonomy" id="1240361"/>
    <lineage>
        <taxon>Eukaryota</taxon>
        <taxon>Viridiplantae</taxon>
        <taxon>Streptophyta</taxon>
        <taxon>Embryophyta</taxon>
        <taxon>Tracheophyta</taxon>
        <taxon>Spermatophyta</taxon>
        <taxon>Magnoliopsida</taxon>
        <taxon>eudicotyledons</taxon>
        <taxon>Gunneridae</taxon>
        <taxon>Pentapetalae</taxon>
        <taxon>rosids</taxon>
        <taxon>malvids</taxon>
        <taxon>Brassicales</taxon>
        <taxon>Brassicaceae</taxon>
        <taxon>Camelineae</taxon>
        <taxon>Arabidopsis</taxon>
    </lineage>
</organism>
<protein>
    <submittedName>
        <fullName evidence="2">Uncharacterized protein</fullName>
    </submittedName>
</protein>
<name>A0A8T2B6L9_9BRAS</name>
<accession>A0A8T2B6L9</accession>
<gene>
    <name evidence="2" type="ORF">ISN45_Aa03g037360</name>
</gene>
<reference evidence="2 3" key="1">
    <citation type="submission" date="2020-12" db="EMBL/GenBank/DDBJ databases">
        <title>Concerted genomic and epigenomic changes stabilize Arabidopsis allopolyploids.</title>
        <authorList>
            <person name="Chen Z."/>
        </authorList>
    </citation>
    <scope>NUCLEOTIDE SEQUENCE [LARGE SCALE GENOMIC DNA]</scope>
    <source>
        <strain evidence="2">Allo738</strain>
        <tissue evidence="2">Leaf</tissue>
    </source>
</reference>
<comment type="caution">
    <text evidence="2">The sequence shown here is derived from an EMBL/GenBank/DDBJ whole genome shotgun (WGS) entry which is preliminary data.</text>
</comment>
<evidence type="ECO:0000313" key="2">
    <source>
        <dbReference type="EMBL" id="KAG7579604.1"/>
    </source>
</evidence>
<sequence>MTLKSKSFEKLSVKAPDGPTKIKILTEIATQHNVTWEAESLVESDPKETVLTSGASSCHSQSATLGFVLLAMVALKPLINVLYRCYDVKHIYKKEEWVLNILCKVEKTHLDSQFYESDN</sequence>
<keyword evidence="3" id="KW-1185">Reference proteome</keyword>
<proteinExistence type="predicted"/>
<dbReference type="AlphaFoldDB" id="A0A8T2B6L9"/>
<dbReference type="Proteomes" id="UP000694240">
    <property type="component" value="Chromosome 8"/>
</dbReference>
<keyword evidence="1" id="KW-1133">Transmembrane helix</keyword>
<keyword evidence="1" id="KW-0472">Membrane</keyword>
<keyword evidence="1" id="KW-0812">Transmembrane</keyword>